<dbReference type="Pfam" id="PF00027">
    <property type="entry name" value="cNMP_binding"/>
    <property type="match status" value="1"/>
</dbReference>
<dbReference type="InterPro" id="IPR014710">
    <property type="entry name" value="RmlC-like_jellyroll"/>
</dbReference>
<dbReference type="Proteomes" id="UP001497497">
    <property type="component" value="Unassembled WGS sequence"/>
</dbReference>
<name>A0AAV2H2Y0_LYMST</name>
<dbReference type="PROSITE" id="PS50042">
    <property type="entry name" value="CNMP_BINDING_3"/>
    <property type="match status" value="1"/>
</dbReference>
<dbReference type="Gene3D" id="2.60.120.10">
    <property type="entry name" value="Jelly Rolls"/>
    <property type="match status" value="1"/>
</dbReference>
<dbReference type="SUPFAM" id="SSF51206">
    <property type="entry name" value="cAMP-binding domain-like"/>
    <property type="match status" value="1"/>
</dbReference>
<dbReference type="EMBL" id="CAXITT010000009">
    <property type="protein sequence ID" value="CAL1526847.1"/>
    <property type="molecule type" value="Genomic_DNA"/>
</dbReference>
<evidence type="ECO:0000313" key="3">
    <source>
        <dbReference type="EMBL" id="CAL1526847.1"/>
    </source>
</evidence>
<evidence type="ECO:0000259" key="2">
    <source>
        <dbReference type="PROSITE" id="PS50042"/>
    </source>
</evidence>
<keyword evidence="4" id="KW-1185">Reference proteome</keyword>
<dbReference type="CDD" id="cd00038">
    <property type="entry name" value="CAP_ED"/>
    <property type="match status" value="1"/>
</dbReference>
<dbReference type="PANTHER" id="PTHR23011:SF28">
    <property type="entry name" value="CYCLIC NUCLEOTIDE-BINDING DOMAIN CONTAINING PROTEIN"/>
    <property type="match status" value="1"/>
</dbReference>
<evidence type="ECO:0000313" key="4">
    <source>
        <dbReference type="Proteomes" id="UP001497497"/>
    </source>
</evidence>
<dbReference type="InterPro" id="IPR018490">
    <property type="entry name" value="cNMP-bd_dom_sf"/>
</dbReference>
<feature type="region of interest" description="Disordered" evidence="1">
    <location>
        <begin position="44"/>
        <end position="74"/>
    </location>
</feature>
<dbReference type="PANTHER" id="PTHR23011">
    <property type="entry name" value="CYCLIC NUCLEOTIDE-BINDING DOMAIN CONTAINING PROTEIN"/>
    <property type="match status" value="1"/>
</dbReference>
<sequence length="677" mass="77227">MATVKPYQRTVTLPKLGITTRPGKITGDFLFGNSRVSLDNPLCERFRHDPPSHTTPWQSQGLQTSRSDSSPSVRTARFDVSGMHVGKDHFLVPGEHRHGHQGTHNLLGTGHKGYNKRFSRFKVLEDRFLHPVAAPSQHINSIISGSQAISRTPSPKEGSLASSSSWSLLSNEEPLVKFRRVVKMVLHLLRATYNSRERSQRRERYNLWASFLGSTWTTSKRAYEMYGISFDPQDFKANREIQVTVEAKAILSLEPSRRTHHQLRQVLLSLRQAVNEFSEFPITMQESLVRVGWYEHFEAKRVIIRQGHTADNFYFILSGTAVVIVLETDKQTGEQTARTAAFLGKGKSFGELALMHQSRRSATVTCRDDVELLAVGREDFIDIFMHVERDVEPEHVRFLRSLQILRNWPIEVLPVDNPQTLLFTYVRRGVLLCRDSNSSDWIYVVKSGHCSVIKALRAVTSRDCANKNVTPHHSQRSDVSPYIPLPGIRQKNSYTLQLTRQNQGRCDVTFSFIKDAEEVERERIEHMQTLDAILEQRHAMTGLTSSATNDTGAETDHFRSNFNDLDTKNDPGGNLVFVEILKLTPRDIYGLESCVFKSMNKTTSTSLVSGGAELIMINRKFFLDRTSEQLRKQIRKEIRPLPSEEDLQAQLETMVSWEAYRNVTLKKTVDSIKRKPH</sequence>
<organism evidence="3 4">
    <name type="scientific">Lymnaea stagnalis</name>
    <name type="common">Great pond snail</name>
    <name type="synonym">Helix stagnalis</name>
    <dbReference type="NCBI Taxonomy" id="6523"/>
    <lineage>
        <taxon>Eukaryota</taxon>
        <taxon>Metazoa</taxon>
        <taxon>Spiralia</taxon>
        <taxon>Lophotrochozoa</taxon>
        <taxon>Mollusca</taxon>
        <taxon>Gastropoda</taxon>
        <taxon>Heterobranchia</taxon>
        <taxon>Euthyneura</taxon>
        <taxon>Panpulmonata</taxon>
        <taxon>Hygrophila</taxon>
        <taxon>Lymnaeoidea</taxon>
        <taxon>Lymnaeidae</taxon>
        <taxon>Lymnaea</taxon>
    </lineage>
</organism>
<dbReference type="SMART" id="SM00100">
    <property type="entry name" value="cNMP"/>
    <property type="match status" value="1"/>
</dbReference>
<reference evidence="3 4" key="1">
    <citation type="submission" date="2024-04" db="EMBL/GenBank/DDBJ databases">
        <authorList>
            <consortium name="Genoscope - CEA"/>
            <person name="William W."/>
        </authorList>
    </citation>
    <scope>NUCLEOTIDE SEQUENCE [LARGE SCALE GENOMIC DNA]</scope>
</reference>
<proteinExistence type="predicted"/>
<feature type="domain" description="Cyclic nucleotide-binding" evidence="2">
    <location>
        <begin position="276"/>
        <end position="401"/>
    </location>
</feature>
<feature type="compositionally biased region" description="Polar residues" evidence="1">
    <location>
        <begin position="52"/>
        <end position="73"/>
    </location>
</feature>
<protein>
    <recommendedName>
        <fullName evidence="2">Cyclic nucleotide-binding domain-containing protein</fullName>
    </recommendedName>
</protein>
<evidence type="ECO:0000256" key="1">
    <source>
        <dbReference type="SAM" id="MobiDB-lite"/>
    </source>
</evidence>
<comment type="caution">
    <text evidence="3">The sequence shown here is derived from an EMBL/GenBank/DDBJ whole genome shotgun (WGS) entry which is preliminary data.</text>
</comment>
<accession>A0AAV2H2Y0</accession>
<dbReference type="AlphaFoldDB" id="A0AAV2H2Y0"/>
<dbReference type="InterPro" id="IPR018488">
    <property type="entry name" value="cNMP-bd_CS"/>
</dbReference>
<dbReference type="PROSITE" id="PS00889">
    <property type="entry name" value="CNMP_BINDING_2"/>
    <property type="match status" value="1"/>
</dbReference>
<dbReference type="InterPro" id="IPR000595">
    <property type="entry name" value="cNMP-bd_dom"/>
</dbReference>
<gene>
    <name evidence="3" type="ORF">GSLYS_00001024001</name>
</gene>